<dbReference type="OrthoDB" id="5975812at2"/>
<proteinExistence type="predicted"/>
<comment type="caution">
    <text evidence="2">The sequence shown here is derived from an EMBL/GenBank/DDBJ whole genome shotgun (WGS) entry which is preliminary data.</text>
</comment>
<name>A0A3N2R0U6_9RHOB</name>
<evidence type="ECO:0000313" key="3">
    <source>
        <dbReference type="Proteomes" id="UP000268016"/>
    </source>
</evidence>
<reference evidence="2 3" key="1">
    <citation type="submission" date="2018-10" db="EMBL/GenBank/DDBJ databases">
        <title>Histidinibacterium lentulum gen. nov., sp. nov., a marine bacterium from the culture broth of Picochlorum sp. 122.</title>
        <authorList>
            <person name="Wang G."/>
        </authorList>
    </citation>
    <scope>NUCLEOTIDE SEQUENCE [LARGE SCALE GENOMIC DNA]</scope>
    <source>
        <strain evidence="2 3">B17</strain>
    </source>
</reference>
<evidence type="ECO:0000256" key="1">
    <source>
        <dbReference type="SAM" id="SignalP"/>
    </source>
</evidence>
<keyword evidence="1" id="KW-0732">Signal</keyword>
<dbReference type="Proteomes" id="UP000268016">
    <property type="component" value="Unassembled WGS sequence"/>
</dbReference>
<evidence type="ECO:0000313" key="2">
    <source>
        <dbReference type="EMBL" id="ROU01101.1"/>
    </source>
</evidence>
<dbReference type="Pfam" id="PF20531">
    <property type="entry name" value="DUF6746"/>
    <property type="match status" value="1"/>
</dbReference>
<dbReference type="RefSeq" id="WP_123642429.1">
    <property type="nucleotide sequence ID" value="NZ_ML119085.1"/>
</dbReference>
<dbReference type="EMBL" id="RDRB01000005">
    <property type="protein sequence ID" value="ROU01101.1"/>
    <property type="molecule type" value="Genomic_DNA"/>
</dbReference>
<accession>A0A3N2R0U6</accession>
<organism evidence="2 3">
    <name type="scientific">Histidinibacterium lentulum</name>
    <dbReference type="NCBI Taxonomy" id="2480588"/>
    <lineage>
        <taxon>Bacteria</taxon>
        <taxon>Pseudomonadati</taxon>
        <taxon>Pseudomonadota</taxon>
        <taxon>Alphaproteobacteria</taxon>
        <taxon>Rhodobacterales</taxon>
        <taxon>Paracoccaceae</taxon>
        <taxon>Histidinibacterium</taxon>
    </lineage>
</organism>
<protein>
    <submittedName>
        <fullName evidence="2">Uncharacterized protein</fullName>
    </submittedName>
</protein>
<feature type="chain" id="PRO_5018161774" evidence="1">
    <location>
        <begin position="21"/>
        <end position="120"/>
    </location>
</feature>
<dbReference type="AlphaFoldDB" id="A0A3N2R0U6"/>
<gene>
    <name evidence="2" type="ORF">EAT49_11285</name>
</gene>
<dbReference type="InterPro" id="IPR046634">
    <property type="entry name" value="DUF6746"/>
</dbReference>
<sequence length="120" mass="13155">MLKYLLPATLAAALAGPLAADEIDHYAAEPSETFAEAVANFNDYNARVSAILEKDDLTVADMEEIHQYTYTLEIALAKINETLTELPATLEEVHLASEDGDPAVLRDLADTYLQTAMELR</sequence>
<keyword evidence="3" id="KW-1185">Reference proteome</keyword>
<feature type="signal peptide" evidence="1">
    <location>
        <begin position="1"/>
        <end position="20"/>
    </location>
</feature>